<keyword evidence="3" id="KW-0820">tRNA-binding</keyword>
<dbReference type="Gene3D" id="3.20.20.70">
    <property type="entry name" value="Aldolase class I"/>
    <property type="match status" value="1"/>
</dbReference>
<dbReference type="InterPro" id="IPR004652">
    <property type="entry name" value="DusB-like"/>
</dbReference>
<evidence type="ECO:0000313" key="16">
    <source>
        <dbReference type="EMBL" id="RII39588.1"/>
    </source>
</evidence>
<dbReference type="CDD" id="cd02801">
    <property type="entry name" value="DUS_like_FMN"/>
    <property type="match status" value="1"/>
</dbReference>
<evidence type="ECO:0000256" key="9">
    <source>
        <dbReference type="ARBA" id="ARBA00023002"/>
    </source>
</evidence>
<feature type="binding site" evidence="14">
    <location>
        <begin position="226"/>
        <end position="227"/>
    </location>
    <ligand>
        <name>FMN</name>
        <dbReference type="ChEBI" id="CHEBI:58210"/>
    </ligand>
</feature>
<dbReference type="Gene3D" id="1.10.1200.80">
    <property type="entry name" value="Putative flavin oxidoreducatase, domain 2"/>
    <property type="match status" value="1"/>
</dbReference>
<evidence type="ECO:0000256" key="6">
    <source>
        <dbReference type="ARBA" id="ARBA00022694"/>
    </source>
</evidence>
<gene>
    <name evidence="16" type="primary">dusB</name>
    <name evidence="16" type="ORF">DL237_05375</name>
</gene>
<evidence type="ECO:0000256" key="3">
    <source>
        <dbReference type="ARBA" id="ARBA00022555"/>
    </source>
</evidence>
<name>A0A399J2F7_9RHOB</name>
<dbReference type="AlphaFoldDB" id="A0A399J2F7"/>
<evidence type="ECO:0000256" key="5">
    <source>
        <dbReference type="ARBA" id="ARBA00022643"/>
    </source>
</evidence>
<dbReference type="Pfam" id="PF01207">
    <property type="entry name" value="Dus"/>
    <property type="match status" value="1"/>
</dbReference>
<dbReference type="PROSITE" id="PS01136">
    <property type="entry name" value="UPF0034"/>
    <property type="match status" value="1"/>
</dbReference>
<feature type="binding site" evidence="14">
    <location>
        <position position="141"/>
    </location>
    <ligand>
        <name>FMN</name>
        <dbReference type="ChEBI" id="CHEBI:58210"/>
    </ligand>
</feature>
<protein>
    <recommendedName>
        <fullName evidence="12">tRNA-dihydrouridine synthase</fullName>
        <ecNumber evidence="12">1.3.1.-</ecNumber>
    </recommendedName>
</protein>
<keyword evidence="14" id="KW-0547">Nucleotide-binding</keyword>
<evidence type="ECO:0000256" key="7">
    <source>
        <dbReference type="ARBA" id="ARBA00022857"/>
    </source>
</evidence>
<evidence type="ECO:0000256" key="12">
    <source>
        <dbReference type="PIRNR" id="PIRNR006621"/>
    </source>
</evidence>
<comment type="caution">
    <text evidence="16">The sequence shown here is derived from an EMBL/GenBank/DDBJ whole genome shotgun (WGS) entry which is preliminary data.</text>
</comment>
<dbReference type="PANTHER" id="PTHR45846:SF1">
    <property type="entry name" value="TRNA-DIHYDROURIDINE(47) SYNTHASE [NAD(P)(+)]-LIKE"/>
    <property type="match status" value="1"/>
</dbReference>
<evidence type="ECO:0000256" key="10">
    <source>
        <dbReference type="ARBA" id="ARBA00048205"/>
    </source>
</evidence>
<evidence type="ECO:0000256" key="2">
    <source>
        <dbReference type="ARBA" id="ARBA00002790"/>
    </source>
</evidence>
<evidence type="ECO:0000256" key="4">
    <source>
        <dbReference type="ARBA" id="ARBA00022630"/>
    </source>
</evidence>
<dbReference type="GO" id="GO:0017150">
    <property type="term" value="F:tRNA dihydrouridine synthase activity"/>
    <property type="evidence" value="ECO:0007669"/>
    <property type="project" value="InterPro"/>
</dbReference>
<evidence type="ECO:0000256" key="1">
    <source>
        <dbReference type="ARBA" id="ARBA00001917"/>
    </source>
</evidence>
<proteinExistence type="inferred from homology"/>
<dbReference type="RefSeq" id="WP_119398024.1">
    <property type="nucleotide sequence ID" value="NZ_QWJJ01000004.1"/>
</dbReference>
<dbReference type="NCBIfam" id="TIGR00737">
    <property type="entry name" value="nifR3_yhdG"/>
    <property type="match status" value="1"/>
</dbReference>
<keyword evidence="6 12" id="KW-0819">tRNA processing</keyword>
<feature type="binding site" evidence="14">
    <location>
        <position position="171"/>
    </location>
    <ligand>
        <name>FMN</name>
        <dbReference type="ChEBI" id="CHEBI:58210"/>
    </ligand>
</feature>
<dbReference type="GO" id="GO:0050660">
    <property type="term" value="F:flavin adenine dinucleotide binding"/>
    <property type="evidence" value="ECO:0007669"/>
    <property type="project" value="InterPro"/>
</dbReference>
<keyword evidence="7" id="KW-0521">NADP</keyword>
<evidence type="ECO:0000259" key="15">
    <source>
        <dbReference type="Pfam" id="PF01207"/>
    </source>
</evidence>
<evidence type="ECO:0000313" key="17">
    <source>
        <dbReference type="Proteomes" id="UP000265848"/>
    </source>
</evidence>
<keyword evidence="5 12" id="KW-0288">FMN</keyword>
<evidence type="ECO:0000256" key="14">
    <source>
        <dbReference type="PIRSR" id="PIRSR006621-2"/>
    </source>
</evidence>
<dbReference type="InterPro" id="IPR018517">
    <property type="entry name" value="tRNA_hU_synthase_CS"/>
</dbReference>
<keyword evidence="9 12" id="KW-0560">Oxidoreductase</keyword>
<keyword evidence="4 12" id="KW-0285">Flavoprotein</keyword>
<dbReference type="InterPro" id="IPR013785">
    <property type="entry name" value="Aldolase_TIM"/>
</dbReference>
<dbReference type="GO" id="GO:0000049">
    <property type="term" value="F:tRNA binding"/>
    <property type="evidence" value="ECO:0007669"/>
    <property type="project" value="UniProtKB-KW"/>
</dbReference>
<dbReference type="InterPro" id="IPR001269">
    <property type="entry name" value="DUS_fam"/>
</dbReference>
<feature type="active site" description="Proton donor" evidence="13">
    <location>
        <position position="102"/>
    </location>
</feature>
<feature type="domain" description="DUS-like FMN-binding" evidence="15">
    <location>
        <begin position="16"/>
        <end position="309"/>
    </location>
</feature>
<dbReference type="OrthoDB" id="9764501at2"/>
<evidence type="ECO:0000256" key="8">
    <source>
        <dbReference type="ARBA" id="ARBA00022884"/>
    </source>
</evidence>
<evidence type="ECO:0000256" key="13">
    <source>
        <dbReference type="PIRSR" id="PIRSR006621-1"/>
    </source>
</evidence>
<dbReference type="InterPro" id="IPR035587">
    <property type="entry name" value="DUS-like_FMN-bd"/>
</dbReference>
<comment type="catalytic activity">
    <reaction evidence="10">
        <text>a 5,6-dihydrouridine in tRNA + NADP(+) = a uridine in tRNA + NADPH + H(+)</text>
        <dbReference type="Rhea" id="RHEA:23624"/>
        <dbReference type="Rhea" id="RHEA-COMP:13339"/>
        <dbReference type="Rhea" id="RHEA-COMP:13887"/>
        <dbReference type="ChEBI" id="CHEBI:15378"/>
        <dbReference type="ChEBI" id="CHEBI:57783"/>
        <dbReference type="ChEBI" id="CHEBI:58349"/>
        <dbReference type="ChEBI" id="CHEBI:65315"/>
        <dbReference type="ChEBI" id="CHEBI:74443"/>
    </reaction>
</comment>
<comment type="similarity">
    <text evidence="12">Belongs to the dus family.</text>
</comment>
<feature type="binding site" evidence="14">
    <location>
        <position position="72"/>
    </location>
    <ligand>
        <name>FMN</name>
        <dbReference type="ChEBI" id="CHEBI:58210"/>
    </ligand>
</feature>
<dbReference type="PANTHER" id="PTHR45846">
    <property type="entry name" value="TRNA-DIHYDROURIDINE(47) SYNTHASE [NAD(P)(+)]-LIKE"/>
    <property type="match status" value="1"/>
</dbReference>
<dbReference type="EC" id="1.3.1.-" evidence="12"/>
<keyword evidence="17" id="KW-1185">Reference proteome</keyword>
<comment type="function">
    <text evidence="2 12">Catalyzes the synthesis of 5,6-dihydrouridine (D), a modified base found in the D-loop of most tRNAs, via the reduction of the C5-C6 double bond in target uridines.</text>
</comment>
<sequence>MFLSTLNDKAAKPVCLAPLAGITDRPFRDLVSGFGADLVVSEMVASQEMVQAKPGVRERAELGFGSSRTSVQLAGRDTYWIGEAARMVEAQGASIIDINMGCPAKKVVGGLSGSALMRDLDHALTLIEAVVAAVAVPVTLKMRLGWDDDTVNAPQLAQRAEAAGVQMVTVHGRTRCQFYKGRADWSAIRAVKDAVSIPLIANGDITDSVTAAEALVLSGADGVMIGRGAQGRPWLLAQVAAALRGETVPDAPEGAELVRLVRDHYEAMLSFYGTDLGTRVARKHLGWYMDHTGCTGALRGQILRSVTPSEVFRMLPDALWRRTATGGPGDSLSSSATKAAAA</sequence>
<dbReference type="InterPro" id="IPR024036">
    <property type="entry name" value="tRNA-dHydroUridine_Synthase_C"/>
</dbReference>
<dbReference type="EMBL" id="QWJJ01000004">
    <property type="protein sequence ID" value="RII39588.1"/>
    <property type="molecule type" value="Genomic_DNA"/>
</dbReference>
<dbReference type="PIRSF" id="PIRSF006621">
    <property type="entry name" value="Dus"/>
    <property type="match status" value="1"/>
</dbReference>
<organism evidence="16 17">
    <name type="scientific">Pseudooceanicola sediminis</name>
    <dbReference type="NCBI Taxonomy" id="2211117"/>
    <lineage>
        <taxon>Bacteria</taxon>
        <taxon>Pseudomonadati</taxon>
        <taxon>Pseudomonadota</taxon>
        <taxon>Alphaproteobacteria</taxon>
        <taxon>Rhodobacterales</taxon>
        <taxon>Paracoccaceae</taxon>
        <taxon>Pseudooceanicola</taxon>
    </lineage>
</organism>
<comment type="cofactor">
    <cofactor evidence="1 12 14">
        <name>FMN</name>
        <dbReference type="ChEBI" id="CHEBI:58210"/>
    </cofactor>
</comment>
<comment type="catalytic activity">
    <reaction evidence="11">
        <text>a 5,6-dihydrouridine in tRNA + NAD(+) = a uridine in tRNA + NADH + H(+)</text>
        <dbReference type="Rhea" id="RHEA:54452"/>
        <dbReference type="Rhea" id="RHEA-COMP:13339"/>
        <dbReference type="Rhea" id="RHEA-COMP:13887"/>
        <dbReference type="ChEBI" id="CHEBI:15378"/>
        <dbReference type="ChEBI" id="CHEBI:57540"/>
        <dbReference type="ChEBI" id="CHEBI:57945"/>
        <dbReference type="ChEBI" id="CHEBI:65315"/>
        <dbReference type="ChEBI" id="CHEBI:74443"/>
    </reaction>
</comment>
<dbReference type="SUPFAM" id="SSF51395">
    <property type="entry name" value="FMN-linked oxidoreductases"/>
    <property type="match status" value="1"/>
</dbReference>
<evidence type="ECO:0000256" key="11">
    <source>
        <dbReference type="ARBA" id="ARBA00048802"/>
    </source>
</evidence>
<dbReference type="Proteomes" id="UP000265848">
    <property type="component" value="Unassembled WGS sequence"/>
</dbReference>
<keyword evidence="8" id="KW-0694">RNA-binding</keyword>
<reference evidence="16 17" key="1">
    <citation type="submission" date="2018-08" db="EMBL/GenBank/DDBJ databases">
        <title>Pseudooceanicola sediminis CY03 in the family Rhodobacteracea.</title>
        <authorList>
            <person name="Zhang Y.-J."/>
        </authorList>
    </citation>
    <scope>NUCLEOTIDE SEQUENCE [LARGE SCALE GENOMIC DNA]</scope>
    <source>
        <strain evidence="16 17">CY03</strain>
    </source>
</reference>
<accession>A0A399J2F7</accession>